<accession>A0ABV7H1L2</accession>
<comment type="caution">
    <text evidence="2">The sequence shown here is derived from an EMBL/GenBank/DDBJ whole genome shotgun (WGS) entry which is preliminary data.</text>
</comment>
<name>A0ABV7H1L2_9BURK</name>
<dbReference type="Gene3D" id="2.20.25.10">
    <property type="match status" value="1"/>
</dbReference>
<evidence type="ECO:0000313" key="2">
    <source>
        <dbReference type="EMBL" id="MFC3146120.1"/>
    </source>
</evidence>
<dbReference type="HAMAP" id="MF_01187">
    <property type="entry name" value="UPF0434"/>
    <property type="match status" value="1"/>
</dbReference>
<evidence type="ECO:0000313" key="3">
    <source>
        <dbReference type="Proteomes" id="UP001595556"/>
    </source>
</evidence>
<dbReference type="Proteomes" id="UP001595556">
    <property type="component" value="Unassembled WGS sequence"/>
</dbReference>
<dbReference type="Pfam" id="PF03966">
    <property type="entry name" value="Trm112p"/>
    <property type="match status" value="1"/>
</dbReference>
<sequence>MDPKLLEVLVCPVTKGRLVLDRDAGELVSVQAKLAFPIRDGIPCMLVSEARSLDAQAQDSADSPKA</sequence>
<protein>
    <recommendedName>
        <fullName evidence="1">UPF0434 protein ACFOEN_00530</fullName>
    </recommendedName>
</protein>
<organism evidence="2 3">
    <name type="scientific">Piscinibacterium candidicorallinum</name>
    <dbReference type="NCBI Taxonomy" id="1793872"/>
    <lineage>
        <taxon>Bacteria</taxon>
        <taxon>Pseudomonadati</taxon>
        <taxon>Pseudomonadota</taxon>
        <taxon>Betaproteobacteria</taxon>
        <taxon>Burkholderiales</taxon>
        <taxon>Piscinibacterium</taxon>
    </lineage>
</organism>
<dbReference type="PANTHER" id="PTHR33505:SF4">
    <property type="entry name" value="PROTEIN PREY, MITOCHONDRIAL"/>
    <property type="match status" value="1"/>
</dbReference>
<comment type="similarity">
    <text evidence="1">Belongs to the UPF0434 family.</text>
</comment>
<evidence type="ECO:0000256" key="1">
    <source>
        <dbReference type="HAMAP-Rule" id="MF_01187"/>
    </source>
</evidence>
<dbReference type="RefSeq" id="WP_377300407.1">
    <property type="nucleotide sequence ID" value="NZ_CP180191.1"/>
</dbReference>
<dbReference type="SUPFAM" id="SSF158997">
    <property type="entry name" value="Trm112p-like"/>
    <property type="match status" value="1"/>
</dbReference>
<reference evidence="3" key="1">
    <citation type="journal article" date="2019" name="Int. J. Syst. Evol. Microbiol.">
        <title>The Global Catalogue of Microorganisms (GCM) 10K type strain sequencing project: providing services to taxonomists for standard genome sequencing and annotation.</title>
        <authorList>
            <consortium name="The Broad Institute Genomics Platform"/>
            <consortium name="The Broad Institute Genome Sequencing Center for Infectious Disease"/>
            <person name="Wu L."/>
            <person name="Ma J."/>
        </authorList>
    </citation>
    <scope>NUCLEOTIDE SEQUENCE [LARGE SCALE GENOMIC DNA]</scope>
    <source>
        <strain evidence="3">KCTC 52168</strain>
    </source>
</reference>
<dbReference type="PANTHER" id="PTHR33505">
    <property type="entry name" value="ZGC:162634"/>
    <property type="match status" value="1"/>
</dbReference>
<dbReference type="EMBL" id="JBHRTI010000002">
    <property type="protein sequence ID" value="MFC3146120.1"/>
    <property type="molecule type" value="Genomic_DNA"/>
</dbReference>
<proteinExistence type="inferred from homology"/>
<keyword evidence="3" id="KW-1185">Reference proteome</keyword>
<dbReference type="InterPro" id="IPR005651">
    <property type="entry name" value="Trm112-like"/>
</dbReference>
<gene>
    <name evidence="2" type="ORF">ACFOEN_00530</name>
</gene>